<dbReference type="NCBIfam" id="NF041859">
    <property type="entry name" value="silencer_MvaTU"/>
    <property type="match status" value="1"/>
</dbReference>
<evidence type="ECO:0000313" key="4">
    <source>
        <dbReference type="Proteomes" id="UP000250443"/>
    </source>
</evidence>
<organism evidence="3 4">
    <name type="scientific">Pseudomonas luteola</name>
    <dbReference type="NCBI Taxonomy" id="47886"/>
    <lineage>
        <taxon>Bacteria</taxon>
        <taxon>Pseudomonadati</taxon>
        <taxon>Pseudomonadota</taxon>
        <taxon>Gammaproteobacteria</taxon>
        <taxon>Pseudomonadales</taxon>
        <taxon>Pseudomonadaceae</taxon>
        <taxon>Pseudomonas</taxon>
    </lineage>
</organism>
<protein>
    <submittedName>
        <fullName evidence="3">Transcriptional regulator MvaT, P16 subunit</fullName>
    </submittedName>
</protein>
<evidence type="ECO:0000313" key="3">
    <source>
        <dbReference type="EMBL" id="SPZ00239.1"/>
    </source>
</evidence>
<accession>A0A2X2DWV2</accession>
<evidence type="ECO:0000256" key="1">
    <source>
        <dbReference type="SAM" id="MobiDB-lite"/>
    </source>
</evidence>
<dbReference type="AlphaFoldDB" id="A0A2X2DWV2"/>
<evidence type="ECO:0000259" key="2">
    <source>
        <dbReference type="Pfam" id="PF22055"/>
    </source>
</evidence>
<dbReference type="CDD" id="cd16170">
    <property type="entry name" value="MvaT_DBD"/>
    <property type="match status" value="1"/>
</dbReference>
<dbReference type="EMBL" id="UAUF01000002">
    <property type="protein sequence ID" value="SPZ00239.1"/>
    <property type="molecule type" value="Genomic_DNA"/>
</dbReference>
<proteinExistence type="predicted"/>
<dbReference type="RefSeq" id="WP_073450795.1">
    <property type="nucleotide sequence ID" value="NZ_FQYS01000024.1"/>
</dbReference>
<sequence length="125" mass="14340">MSLLLQYRETEAELKRLKEHLETLTSSEELKKDLQFLDELNELMGKYGKRPRDVVAAVAPELLQKKASAAPDEQSNPRRARNLKVYRNPETNEIIETKGGNHKVLKAWKAQYGADTVESWMSIKS</sequence>
<dbReference type="Pfam" id="PF22055">
    <property type="entry name" value="MvaT_DBD"/>
    <property type="match status" value="1"/>
</dbReference>
<name>A0A2X2DWV2_PSELU</name>
<feature type="region of interest" description="Disordered" evidence="1">
    <location>
        <begin position="65"/>
        <end position="87"/>
    </location>
</feature>
<dbReference type="InterPro" id="IPR035616">
    <property type="entry name" value="MvaT_DBD"/>
</dbReference>
<dbReference type="Proteomes" id="UP000250443">
    <property type="component" value="Unassembled WGS sequence"/>
</dbReference>
<reference evidence="3 4" key="1">
    <citation type="submission" date="2018-06" db="EMBL/GenBank/DDBJ databases">
        <authorList>
            <consortium name="Pathogen Informatics"/>
            <person name="Doyle S."/>
        </authorList>
    </citation>
    <scope>NUCLEOTIDE SEQUENCE [LARGE SCALE GENOMIC DNA]</scope>
    <source>
        <strain evidence="3 4">NCTC11842</strain>
    </source>
</reference>
<gene>
    <name evidence="3" type="primary">mvaT_1</name>
    <name evidence="3" type="ORF">NCTC11842_00384</name>
</gene>
<feature type="domain" description="MvaT DNA-binding" evidence="2">
    <location>
        <begin position="84"/>
        <end position="120"/>
    </location>
</feature>